<dbReference type="Gene3D" id="1.25.40.10">
    <property type="entry name" value="Tetratricopeptide repeat domain"/>
    <property type="match status" value="1"/>
</dbReference>
<evidence type="ECO:0000313" key="2">
    <source>
        <dbReference type="Proteomes" id="UP000236893"/>
    </source>
</evidence>
<dbReference type="InterPro" id="IPR011990">
    <property type="entry name" value="TPR-like_helical_dom_sf"/>
</dbReference>
<protein>
    <submittedName>
        <fullName evidence="1">Uncharacterized protein</fullName>
    </submittedName>
</protein>
<accession>A0A2S5A476</accession>
<keyword evidence="2" id="KW-1185">Reference proteome</keyword>
<organism evidence="1 2">
    <name type="scientific">Solitalea longa</name>
    <dbReference type="NCBI Taxonomy" id="2079460"/>
    <lineage>
        <taxon>Bacteria</taxon>
        <taxon>Pseudomonadati</taxon>
        <taxon>Bacteroidota</taxon>
        <taxon>Sphingobacteriia</taxon>
        <taxon>Sphingobacteriales</taxon>
        <taxon>Sphingobacteriaceae</taxon>
        <taxon>Solitalea</taxon>
    </lineage>
</organism>
<comment type="caution">
    <text evidence="1">The sequence shown here is derived from an EMBL/GenBank/DDBJ whole genome shotgun (WGS) entry which is preliminary data.</text>
</comment>
<evidence type="ECO:0000313" key="1">
    <source>
        <dbReference type="EMBL" id="POY37336.1"/>
    </source>
</evidence>
<dbReference type="SUPFAM" id="SSF48452">
    <property type="entry name" value="TPR-like"/>
    <property type="match status" value="1"/>
</dbReference>
<gene>
    <name evidence="1" type="ORF">C3K47_06105</name>
</gene>
<sequence>MKHLLTSIIVFSSIYSFGQNCTTESLLQKPGTWKETSGGMQGVAAADLAKEKKTVAFINSMIKSKYSPIAVNATANGGYNRSESNMPVNSYTYSIIPLESYCDGNMIKTAGETESYFSIGINSFFDEIYDTAQGDRELQEGFNVLSQMPRLKDGYYYFDEKKIPLVLGGTGKSNAWLITYDGKLPWAYVTKKEFLEKRKKNLSVQMDMDASGIKDVLKNIEIEKGFKETEYKNDADKLQRYMKMDYLPSKERYGKQLAEIDKRYKPVFDKVDDLLKMPATELNQYAIVKMDPKDGLSYLFTTEDDPFAKILIKPNPAYFNKKLPRSAPQFFTVYIRGNHNDPVVAKFMADIIKAIDFNVLKNILGKEPNQPVAQAKATPPAKPIAIKPVIEIKAYDIYKNEPSKGFKQTDVSQLKNVAQLPAAVNSKIKAKALSIRLTASTIVGYLNELQNDVEKNLDQQQTKNTQIIYAKVKSAPVDLADLGIWLYYKGATKEALWCLSKAASMAPTNDYIISNLTGIMNLAHAEARALPLHRYLKTKYPVNTTILNNLGQALYALGEISNSKTVLDSCIKIYAYHPQANYTRAIIAEKEGKNGEATAFIQKSIKGSYSDKTNEFAQRKGIKLDYSNLLNRYRPTTNEYINPARFRPPAQCKNVFEAEKLEAEWDEWKNTMQEIIAKINGGLSTASSDFQQQSQKQIQHKTSASGFSFGPLHGKAEKLYKVYLDKIAAVQEEAQFYLDHTYKMDKTSIETNHESKIAEIEKKYASMSGEGKGSYSEARCNELNAENNNYLELMAGINNAFNNRFSEPLRSLNIEAMYWSQMMPGPEGSREMLYYDRAIFAVNPLQINSTFIQPCEQNQNGSAGKLEAEMPDPYCPISFKFKVQFVKINGDCGKFEVELEFEGLVLNLERDFVQKKSTIAFGAGISLDLQNKVDDISQNVIVPGKVVELVEFGGGGVGVKAQGFIEIDSDGVSDFGLRGEASVEGVFTDKGDLKISGKMGVNSGVDITPSPAVQGIGNTLNDAFLR</sequence>
<proteinExistence type="predicted"/>
<dbReference type="EMBL" id="PQVF01000004">
    <property type="protein sequence ID" value="POY37336.1"/>
    <property type="molecule type" value="Genomic_DNA"/>
</dbReference>
<name>A0A2S5A476_9SPHI</name>
<reference evidence="1 2" key="1">
    <citation type="submission" date="2018-01" db="EMBL/GenBank/DDBJ databases">
        <authorList>
            <person name="Gaut B.S."/>
            <person name="Morton B.R."/>
            <person name="Clegg M.T."/>
            <person name="Duvall M.R."/>
        </authorList>
    </citation>
    <scope>NUCLEOTIDE SEQUENCE [LARGE SCALE GENOMIC DNA]</scope>
    <source>
        <strain evidence="1 2">HR-AV</strain>
    </source>
</reference>
<dbReference type="OrthoDB" id="637176at2"/>
<dbReference type="Proteomes" id="UP000236893">
    <property type="component" value="Unassembled WGS sequence"/>
</dbReference>
<dbReference type="RefSeq" id="WP_103788244.1">
    <property type="nucleotide sequence ID" value="NZ_PQVF01000004.1"/>
</dbReference>
<dbReference type="AlphaFoldDB" id="A0A2S5A476"/>